<comment type="caution">
    <text evidence="9">The sequence shown here is derived from an EMBL/GenBank/DDBJ whole genome shotgun (WGS) entry which is preliminary data.</text>
</comment>
<gene>
    <name evidence="9" type="ORF">FYJ65_03395</name>
</gene>
<keyword evidence="3" id="KW-0479">Metal-binding</keyword>
<evidence type="ECO:0000256" key="1">
    <source>
        <dbReference type="ARBA" id="ARBA00022448"/>
    </source>
</evidence>
<evidence type="ECO:0000259" key="8">
    <source>
        <dbReference type="PROSITE" id="PS51379"/>
    </source>
</evidence>
<reference evidence="9 10" key="1">
    <citation type="submission" date="2019-08" db="EMBL/GenBank/DDBJ databases">
        <title>In-depth cultivation of the pig gut microbiome towards novel bacterial diversity and tailored functional studies.</title>
        <authorList>
            <person name="Wylensek D."/>
            <person name="Hitch T.C.A."/>
            <person name="Clavel T."/>
        </authorList>
    </citation>
    <scope>NUCLEOTIDE SEQUENCE [LARGE SCALE GENOMIC DNA]</scope>
    <source>
        <strain evidence="9 10">WCA-MUC-591-APC-4B</strain>
    </source>
</reference>
<dbReference type="SUPFAM" id="SSF54862">
    <property type="entry name" value="4Fe-4S ferredoxins"/>
    <property type="match status" value="1"/>
</dbReference>
<dbReference type="PANTHER" id="PTHR43687:SF6">
    <property type="entry name" value="L-ASPARTATE SEMIALDEHYDE SULFURTRANSFERASE IRON-SULFUR SUBUNIT"/>
    <property type="match status" value="1"/>
</dbReference>
<dbReference type="PANTHER" id="PTHR43687">
    <property type="entry name" value="ADENYLYLSULFATE REDUCTASE, BETA SUBUNIT"/>
    <property type="match status" value="1"/>
</dbReference>
<protein>
    <submittedName>
        <fullName evidence="9">4Fe-4S dicluster domain-containing protein</fullName>
    </submittedName>
</protein>
<keyword evidence="10" id="KW-1185">Reference proteome</keyword>
<sequence>MSNKELFASEVPCSANPITYNKELCIGCNSCTNACPIDVLVPSEVKGQSPVVMYPGECIYCGACVMECPVEGAIHLEHPLINRTKFVPVK</sequence>
<evidence type="ECO:0000256" key="7">
    <source>
        <dbReference type="ARBA" id="ARBA00023014"/>
    </source>
</evidence>
<evidence type="ECO:0000256" key="6">
    <source>
        <dbReference type="ARBA" id="ARBA00023004"/>
    </source>
</evidence>
<dbReference type="InterPro" id="IPR017900">
    <property type="entry name" value="4Fe4S_Fe_S_CS"/>
</dbReference>
<dbReference type="Pfam" id="PF13237">
    <property type="entry name" value="Fer4_10"/>
    <property type="match status" value="1"/>
</dbReference>
<dbReference type="InterPro" id="IPR050572">
    <property type="entry name" value="Fe-S_Ferredoxin"/>
</dbReference>
<dbReference type="InterPro" id="IPR017896">
    <property type="entry name" value="4Fe4S_Fe-S-bd"/>
</dbReference>
<keyword evidence="5" id="KW-0249">Electron transport</keyword>
<name>A0A6N7X4H0_9FIRM</name>
<evidence type="ECO:0000313" key="10">
    <source>
        <dbReference type="Proteomes" id="UP000469424"/>
    </source>
</evidence>
<dbReference type="PROSITE" id="PS00198">
    <property type="entry name" value="4FE4S_FER_1"/>
    <property type="match status" value="1"/>
</dbReference>
<evidence type="ECO:0000256" key="3">
    <source>
        <dbReference type="ARBA" id="ARBA00022723"/>
    </source>
</evidence>
<dbReference type="AlphaFoldDB" id="A0A6N7X4H0"/>
<dbReference type="GO" id="GO:0046872">
    <property type="term" value="F:metal ion binding"/>
    <property type="evidence" value="ECO:0007669"/>
    <property type="project" value="UniProtKB-KW"/>
</dbReference>
<feature type="domain" description="4Fe-4S ferredoxin-type" evidence="8">
    <location>
        <begin position="49"/>
        <end position="79"/>
    </location>
</feature>
<keyword evidence="4" id="KW-0677">Repeat</keyword>
<dbReference type="Gene3D" id="3.30.70.20">
    <property type="match status" value="2"/>
</dbReference>
<evidence type="ECO:0000313" key="9">
    <source>
        <dbReference type="EMBL" id="MST70390.1"/>
    </source>
</evidence>
<keyword evidence="7" id="KW-0411">Iron-sulfur</keyword>
<evidence type="ECO:0000256" key="5">
    <source>
        <dbReference type="ARBA" id="ARBA00022982"/>
    </source>
</evidence>
<keyword evidence="6" id="KW-0408">Iron</keyword>
<organism evidence="9 10">
    <name type="scientific">Mogibacterium kristiansenii</name>
    <dbReference type="NCBI Taxonomy" id="2606708"/>
    <lineage>
        <taxon>Bacteria</taxon>
        <taxon>Bacillati</taxon>
        <taxon>Bacillota</taxon>
        <taxon>Clostridia</taxon>
        <taxon>Peptostreptococcales</taxon>
        <taxon>Anaerovoracaceae</taxon>
        <taxon>Mogibacterium</taxon>
    </lineage>
</organism>
<dbReference type="GO" id="GO:0051539">
    <property type="term" value="F:4 iron, 4 sulfur cluster binding"/>
    <property type="evidence" value="ECO:0007669"/>
    <property type="project" value="UniProtKB-KW"/>
</dbReference>
<feature type="domain" description="4Fe-4S ferredoxin-type" evidence="8">
    <location>
        <begin position="16"/>
        <end position="45"/>
    </location>
</feature>
<dbReference type="PROSITE" id="PS51379">
    <property type="entry name" value="4FE4S_FER_2"/>
    <property type="match status" value="2"/>
</dbReference>
<keyword evidence="1" id="KW-0813">Transport</keyword>
<evidence type="ECO:0000256" key="4">
    <source>
        <dbReference type="ARBA" id="ARBA00022737"/>
    </source>
</evidence>
<proteinExistence type="predicted"/>
<dbReference type="RefSeq" id="WP_154553957.1">
    <property type="nucleotide sequence ID" value="NZ_JAQXUZ010000007.1"/>
</dbReference>
<accession>A0A6N7X4H0</accession>
<evidence type="ECO:0000256" key="2">
    <source>
        <dbReference type="ARBA" id="ARBA00022485"/>
    </source>
</evidence>
<dbReference type="Proteomes" id="UP000469424">
    <property type="component" value="Unassembled WGS sequence"/>
</dbReference>
<keyword evidence="2" id="KW-0004">4Fe-4S</keyword>
<dbReference type="EMBL" id="VUNA01000005">
    <property type="protein sequence ID" value="MST70390.1"/>
    <property type="molecule type" value="Genomic_DNA"/>
</dbReference>